<dbReference type="GeneID" id="54470745"/>
<keyword evidence="3" id="KW-1185">Reference proteome</keyword>
<dbReference type="RefSeq" id="XP_033589212.1">
    <property type="nucleotide sequence ID" value="XM_033729743.1"/>
</dbReference>
<gene>
    <name evidence="2" type="ORF">BDY17DRAFT_163564</name>
</gene>
<dbReference type="EMBL" id="MU001636">
    <property type="protein sequence ID" value="KAF2482642.1"/>
    <property type="molecule type" value="Genomic_DNA"/>
</dbReference>
<name>A0A6A6PRM4_9PEZI</name>
<dbReference type="Proteomes" id="UP000799767">
    <property type="component" value="Unassembled WGS sequence"/>
</dbReference>
<reference evidence="2" key="1">
    <citation type="journal article" date="2020" name="Stud. Mycol.">
        <title>101 Dothideomycetes genomes: a test case for predicting lifestyles and emergence of pathogens.</title>
        <authorList>
            <person name="Haridas S."/>
            <person name="Albert R."/>
            <person name="Binder M."/>
            <person name="Bloem J."/>
            <person name="Labutti K."/>
            <person name="Salamov A."/>
            <person name="Andreopoulos B."/>
            <person name="Baker S."/>
            <person name="Barry K."/>
            <person name="Bills G."/>
            <person name="Bluhm B."/>
            <person name="Cannon C."/>
            <person name="Castanera R."/>
            <person name="Culley D."/>
            <person name="Daum C."/>
            <person name="Ezra D."/>
            <person name="Gonzalez J."/>
            <person name="Henrissat B."/>
            <person name="Kuo A."/>
            <person name="Liang C."/>
            <person name="Lipzen A."/>
            <person name="Lutzoni F."/>
            <person name="Magnuson J."/>
            <person name="Mondo S."/>
            <person name="Nolan M."/>
            <person name="Ohm R."/>
            <person name="Pangilinan J."/>
            <person name="Park H.-J."/>
            <person name="Ramirez L."/>
            <person name="Alfaro M."/>
            <person name="Sun H."/>
            <person name="Tritt A."/>
            <person name="Yoshinaga Y."/>
            <person name="Zwiers L.-H."/>
            <person name="Turgeon B."/>
            <person name="Goodwin S."/>
            <person name="Spatafora J."/>
            <person name="Crous P."/>
            <person name="Grigoriev I."/>
        </authorList>
    </citation>
    <scope>NUCLEOTIDE SEQUENCE</scope>
    <source>
        <strain evidence="2">CBS 113389</strain>
    </source>
</reference>
<sequence>MRRLSIPASSKSSPDLAAPASRYRHAKPLNPALLDLCQATLEEKLYSQAFALLSAALTAGTGSLAPAHLPPPHYLAFAATLVVHPQLTSRTSSTDKHAAADDALRYLRHVNAILGPRNASLHHAFCFNADALSSRFQRAKSRASELISVEEDVNDASLHSTYANQGSLWNQAPDFWSIVGWALNCAVAHPKRWARWKLLLAFLLDVLEDDLAERLPAAKAAYQSGGTTAVQESLKDSLFAHYLSLIGQGRNNKRRVMRAIFANGSSKSLAEFGEIWRNETKPPKQPREDLFAKRRKLDLDNGEFGDYLDESDEDSPGGSLRRSRSATAIHSAPRSNTATDGGEESDEESSDRRPTDDTPLQTDVEAWGGMDAVRLRQRLLAFLAHFCAANPNGFLDSEDLFDLYTEFIRPLPLPVFQQFTLPAKAYLPQQSQASLNQMLLRPLLVATAPPYSETPPTQGDFETYYAPHAASNTSAVDNAKVSLLLESLLRSLWTTGGLAATRGLRNLVQQGITARTEKTGWDGRKKVGFKASADKEALNVLKCSSERMQMMLDMTT</sequence>
<feature type="region of interest" description="Disordered" evidence="1">
    <location>
        <begin position="303"/>
        <end position="365"/>
    </location>
</feature>
<accession>A0A6A6PRM4</accession>
<organism evidence="2 3">
    <name type="scientific">Neohortaea acidophila</name>
    <dbReference type="NCBI Taxonomy" id="245834"/>
    <lineage>
        <taxon>Eukaryota</taxon>
        <taxon>Fungi</taxon>
        <taxon>Dikarya</taxon>
        <taxon>Ascomycota</taxon>
        <taxon>Pezizomycotina</taxon>
        <taxon>Dothideomycetes</taxon>
        <taxon>Dothideomycetidae</taxon>
        <taxon>Mycosphaerellales</taxon>
        <taxon>Teratosphaeriaceae</taxon>
        <taxon>Neohortaea</taxon>
    </lineage>
</organism>
<feature type="compositionally biased region" description="Acidic residues" evidence="1">
    <location>
        <begin position="303"/>
        <end position="315"/>
    </location>
</feature>
<dbReference type="AlphaFoldDB" id="A0A6A6PRM4"/>
<evidence type="ECO:0000256" key="1">
    <source>
        <dbReference type="SAM" id="MobiDB-lite"/>
    </source>
</evidence>
<dbReference type="OrthoDB" id="5411773at2759"/>
<feature type="compositionally biased region" description="Polar residues" evidence="1">
    <location>
        <begin position="325"/>
        <end position="339"/>
    </location>
</feature>
<protein>
    <submittedName>
        <fullName evidence="2">Uncharacterized protein</fullName>
    </submittedName>
</protein>
<evidence type="ECO:0000313" key="3">
    <source>
        <dbReference type="Proteomes" id="UP000799767"/>
    </source>
</evidence>
<evidence type="ECO:0000313" key="2">
    <source>
        <dbReference type="EMBL" id="KAF2482642.1"/>
    </source>
</evidence>
<proteinExistence type="predicted"/>